<reference evidence="3 4" key="1">
    <citation type="submission" date="2016-10" db="EMBL/GenBank/DDBJ databases">
        <authorList>
            <person name="de Groot N.N."/>
        </authorList>
    </citation>
    <scope>NUCLEOTIDE SEQUENCE [LARGE SCALE GENOMIC DNA]</scope>
    <source>
        <strain evidence="3 4">F</strain>
    </source>
</reference>
<accession>A0A1I6JL56</accession>
<name>A0A1I6JL56_9FIRM</name>
<organism evidence="3 4">
    <name type="scientific">[Clostridium] aminophilum</name>
    <dbReference type="NCBI Taxonomy" id="1526"/>
    <lineage>
        <taxon>Bacteria</taxon>
        <taxon>Bacillati</taxon>
        <taxon>Bacillota</taxon>
        <taxon>Clostridia</taxon>
        <taxon>Lachnospirales</taxon>
        <taxon>Lachnospiraceae</taxon>
    </lineage>
</organism>
<dbReference type="Proteomes" id="UP000214760">
    <property type="component" value="Unassembled WGS sequence"/>
</dbReference>
<keyword evidence="1" id="KW-0472">Membrane</keyword>
<gene>
    <name evidence="3" type="ORF">SAMN02910262_01649</name>
</gene>
<dbReference type="Pfam" id="PF04892">
    <property type="entry name" value="VanZ"/>
    <property type="match status" value="1"/>
</dbReference>
<feature type="transmembrane region" description="Helical" evidence="1">
    <location>
        <begin position="335"/>
        <end position="351"/>
    </location>
</feature>
<feature type="transmembrane region" description="Helical" evidence="1">
    <location>
        <begin position="380"/>
        <end position="397"/>
    </location>
</feature>
<dbReference type="AlphaFoldDB" id="A0A1I6JL56"/>
<evidence type="ECO:0000259" key="2">
    <source>
        <dbReference type="Pfam" id="PF04892"/>
    </source>
</evidence>
<dbReference type="RefSeq" id="WP_051684665.1">
    <property type="nucleotide sequence ID" value="NZ_FOZC01000008.1"/>
</dbReference>
<proteinExistence type="predicted"/>
<evidence type="ECO:0000313" key="4">
    <source>
        <dbReference type="Proteomes" id="UP000214760"/>
    </source>
</evidence>
<sequence>MKKIRIRMMRVIPIILIIVIVLVTFTLNIKKSSYSSAELSEKKESTEDYDRMDYLDSEGHITFAGDKGYATVIKTKKDGHVILEQYFDEKGNLTVLPAGYAQISRRYEGKRNTEVVYLDARDQRTVVRDGYDTVRRTYTDAGKADIETYWIGDRQVERKQGYWQYQRVYDESNHICELRYLDQGGDLIRNTSGYAVVHRSYDGEATTDMYFDENLNPATSDLDQYGKRTEALGDVQITTYLDEKGEAHNTNRGYAIVKKEGAKTQYYDADEKPVTIGRNQFGVEQVNGQSVYLNENGEQMMRLDNVLNTKPYLVLLFGILMTVVTMAVKGKWKAVFLFIYILFILYMTMAYRETGDSHGEFELLRSYKAFFSSAMTRQNILNNIWLFVPFGAILGRFERKGLWIWAVVLSAAIELVQLGTGIGLFEFDDILSNSIGAVIGYGLARSFRRFRFGKNKSTIKEDDMRTI</sequence>
<dbReference type="EMBL" id="FOZC01000008">
    <property type="protein sequence ID" value="SFR79637.1"/>
    <property type="molecule type" value="Genomic_DNA"/>
</dbReference>
<keyword evidence="1" id="KW-1133">Transmembrane helix</keyword>
<keyword evidence="1" id="KW-0812">Transmembrane</keyword>
<feature type="domain" description="VanZ-like" evidence="2">
    <location>
        <begin position="338"/>
        <end position="447"/>
    </location>
</feature>
<evidence type="ECO:0000256" key="1">
    <source>
        <dbReference type="SAM" id="Phobius"/>
    </source>
</evidence>
<feature type="transmembrane region" description="Helical" evidence="1">
    <location>
        <begin position="402"/>
        <end position="424"/>
    </location>
</feature>
<evidence type="ECO:0000313" key="3">
    <source>
        <dbReference type="EMBL" id="SFR79637.1"/>
    </source>
</evidence>
<feature type="transmembrane region" description="Helical" evidence="1">
    <location>
        <begin position="430"/>
        <end position="447"/>
    </location>
</feature>
<dbReference type="InterPro" id="IPR006976">
    <property type="entry name" value="VanZ-like"/>
</dbReference>
<protein>
    <submittedName>
        <fullName evidence="3">Glycopeptide antibiotics resistance protein</fullName>
    </submittedName>
</protein>
<feature type="transmembrane region" description="Helical" evidence="1">
    <location>
        <begin position="311"/>
        <end position="328"/>
    </location>
</feature>